<proteinExistence type="inferred from homology"/>
<evidence type="ECO:0000256" key="1">
    <source>
        <dbReference type="ARBA" id="ARBA00004571"/>
    </source>
</evidence>
<evidence type="ECO:0000256" key="5">
    <source>
        <dbReference type="ARBA" id="ARBA00023136"/>
    </source>
</evidence>
<keyword evidence="11" id="KW-1185">Reference proteome</keyword>
<keyword evidence="2 7" id="KW-0813">Transport</keyword>
<dbReference type="RefSeq" id="WP_086543937.1">
    <property type="nucleotide sequence ID" value="NZ_MSSW01000100.1"/>
</dbReference>
<evidence type="ECO:0000259" key="9">
    <source>
        <dbReference type="Pfam" id="PF07715"/>
    </source>
</evidence>
<keyword evidence="3 7" id="KW-1134">Transmembrane beta strand</keyword>
<dbReference type="InterPro" id="IPR037066">
    <property type="entry name" value="Plug_dom_sf"/>
</dbReference>
<dbReference type="SUPFAM" id="SSF49464">
    <property type="entry name" value="Carboxypeptidase regulatory domain-like"/>
    <property type="match status" value="1"/>
</dbReference>
<comment type="caution">
    <text evidence="10">The sequence shown here is derived from an EMBL/GenBank/DDBJ whole genome shotgun (WGS) entry which is preliminary data.</text>
</comment>
<comment type="similarity">
    <text evidence="7">Belongs to the TonB-dependent receptor family.</text>
</comment>
<dbReference type="NCBIfam" id="TIGR04056">
    <property type="entry name" value="OMP_RagA_SusC"/>
    <property type="match status" value="1"/>
</dbReference>
<keyword evidence="5 7" id="KW-0472">Membrane</keyword>
<dbReference type="AlphaFoldDB" id="A0A3E0D4U0"/>
<feature type="signal peptide" evidence="8">
    <location>
        <begin position="1"/>
        <end position="19"/>
    </location>
</feature>
<keyword evidence="8" id="KW-0732">Signal</keyword>
<organism evidence="10 11">
    <name type="scientific">Algoriphagus antarcticus</name>
    <dbReference type="NCBI Taxonomy" id="238540"/>
    <lineage>
        <taxon>Bacteria</taxon>
        <taxon>Pseudomonadati</taxon>
        <taxon>Bacteroidota</taxon>
        <taxon>Cytophagia</taxon>
        <taxon>Cytophagales</taxon>
        <taxon>Cyclobacteriaceae</taxon>
        <taxon>Algoriphagus</taxon>
    </lineage>
</organism>
<dbReference type="NCBIfam" id="TIGR04057">
    <property type="entry name" value="SusC_RagA_signa"/>
    <property type="match status" value="1"/>
</dbReference>
<name>A0A3E0D4U0_9BACT</name>
<keyword evidence="6 7" id="KW-0998">Cell outer membrane</keyword>
<dbReference type="InterPro" id="IPR036942">
    <property type="entry name" value="Beta-barrel_TonB_sf"/>
</dbReference>
<evidence type="ECO:0000313" key="11">
    <source>
        <dbReference type="Proteomes" id="UP000256405"/>
    </source>
</evidence>
<dbReference type="Gene3D" id="2.60.40.1120">
    <property type="entry name" value="Carboxypeptidase-like, regulatory domain"/>
    <property type="match status" value="1"/>
</dbReference>
<evidence type="ECO:0000256" key="6">
    <source>
        <dbReference type="ARBA" id="ARBA00023237"/>
    </source>
</evidence>
<evidence type="ECO:0000313" key="10">
    <source>
        <dbReference type="EMBL" id="REG77513.1"/>
    </source>
</evidence>
<dbReference type="InterPro" id="IPR012910">
    <property type="entry name" value="Plug_dom"/>
</dbReference>
<dbReference type="OrthoDB" id="9768177at2"/>
<evidence type="ECO:0000256" key="4">
    <source>
        <dbReference type="ARBA" id="ARBA00022692"/>
    </source>
</evidence>
<dbReference type="Pfam" id="PF07715">
    <property type="entry name" value="Plug"/>
    <property type="match status" value="1"/>
</dbReference>
<dbReference type="Proteomes" id="UP000256405">
    <property type="component" value="Unassembled WGS sequence"/>
</dbReference>
<dbReference type="Pfam" id="PF13715">
    <property type="entry name" value="CarbopepD_reg_2"/>
    <property type="match status" value="1"/>
</dbReference>
<dbReference type="InterPro" id="IPR008969">
    <property type="entry name" value="CarboxyPept-like_regulatory"/>
</dbReference>
<protein>
    <submittedName>
        <fullName evidence="10">TonB-linked SusC/RagA family outer membrane protein</fullName>
    </submittedName>
</protein>
<evidence type="ECO:0000256" key="3">
    <source>
        <dbReference type="ARBA" id="ARBA00022452"/>
    </source>
</evidence>
<accession>A0A3E0D4U0</accession>
<reference evidence="10 11" key="1">
    <citation type="submission" date="2018-08" db="EMBL/GenBank/DDBJ databases">
        <title>Genomic Encyclopedia of Archaeal and Bacterial Type Strains, Phase II (KMG-II): from individual species to whole genera.</title>
        <authorList>
            <person name="Goeker M."/>
        </authorList>
    </citation>
    <scope>NUCLEOTIDE SEQUENCE [LARGE SCALE GENOMIC DNA]</scope>
    <source>
        <strain evidence="10 11">DSM 15986</strain>
    </source>
</reference>
<dbReference type="InterPro" id="IPR039426">
    <property type="entry name" value="TonB-dep_rcpt-like"/>
</dbReference>
<sequence length="1068" mass="120420">MKKTIPILIALLFSGWTWAQQTTSYTLIGTVAHKADTSPLPGVNVLLKGSSIGTVTDLNGEFELDLSSGEHLLTFSFIGYLSQELLVTIPASGELVVLLEEDTQTLAEVTVVSTGFQELPLERTTGSFVHVDQKLLNRKVSTNILDRLEDVTPGLIFNRDRTDLQPGESISIRGNSTLLANLNPLVVVDNMIYDGPVESLNPNDVESITVLRDAAAASIWGARAGNGVIVIKTKRSDFYRPLQVSVNSNVTVGQSFNSYYQPQMGISEFVDVERRLYDQGYYRYRYDSYDNQDVSPVIETLYAAKSGDISSAELESRLLQYRSADVRQDLQRYFYRPSINQQYAVSLSGGSKAYSYLVSMGYDDNRETQVGQDRNRLTLNTRQQWGFWKEKVELELGTYLISNKESNGSPDLGSLHPYDFLHDQSGNSLPVIRDYNPRFKADALGQGALDWDYYPIDEIGLSPHMGKDIEARINIRASFSIVDGIRLESNYQFWQRSGSQQQVNGQDSYFSRNLVNLYSTLLEGTTPVYGIPVGGIMDLTEYRGFSHTWRTQLNFNKKIGEIHELNGLAGFEMRDLQNNSSQNRFYGFNHETGISQAVDYVSFFPQLNTGWGYQVPFGQSTSGSINRFTSLFANIGYTYKDKILVTGSARSDASNLFGVSTNQRRVPLWSAGLGWILSEEKWIGASWVDFLKLKASYGFNGNTNPSATAFTTGRLFGSNTNPWVGEPWMSLLNPPNPQLRWEKIKIINMGLEWELLRGRISGTLEGYRKEGKDLYGIQPYFPSSGNHTVTRNYANTMTHGFDINISGKIIEGKFNWITTWFHSMVKEKVTHYNNVPNPQNVASYSSGRSGLLPEPMEGEPLYSIVSYPFEGLNPDDGSPMGLLNGEPSTDYAAILNQTKLEDLEFHGSAIPTNFGAWRNQLAWKGWEFSVNLSYRMGYYFRRETVNYTTLNRGNITHADYERRWKNPGDELITRIPSDPLNVNETRTTFELVNSSQVRKGDHIRLQDIQVAYTFQKTSDSNLPFESLRIYGYANNLGILWKSAKDVVDPDFRNIQSLNTYSIGLNIQF</sequence>
<dbReference type="SUPFAM" id="SSF56935">
    <property type="entry name" value="Porins"/>
    <property type="match status" value="1"/>
</dbReference>
<keyword evidence="4 7" id="KW-0812">Transmembrane</keyword>
<dbReference type="InterPro" id="IPR023996">
    <property type="entry name" value="TonB-dep_OMP_SusC/RagA"/>
</dbReference>
<dbReference type="Gene3D" id="2.40.170.20">
    <property type="entry name" value="TonB-dependent receptor, beta-barrel domain"/>
    <property type="match status" value="1"/>
</dbReference>
<feature type="domain" description="TonB-dependent receptor plug" evidence="9">
    <location>
        <begin position="121"/>
        <end position="228"/>
    </location>
</feature>
<evidence type="ECO:0000256" key="8">
    <source>
        <dbReference type="SAM" id="SignalP"/>
    </source>
</evidence>
<dbReference type="Gene3D" id="2.170.130.10">
    <property type="entry name" value="TonB-dependent receptor, plug domain"/>
    <property type="match status" value="1"/>
</dbReference>
<evidence type="ECO:0000256" key="2">
    <source>
        <dbReference type="ARBA" id="ARBA00022448"/>
    </source>
</evidence>
<dbReference type="InterPro" id="IPR023997">
    <property type="entry name" value="TonB-dep_OMP_SusC/RagA_CS"/>
</dbReference>
<dbReference type="PROSITE" id="PS52016">
    <property type="entry name" value="TONB_DEPENDENT_REC_3"/>
    <property type="match status" value="1"/>
</dbReference>
<feature type="chain" id="PRO_5017703373" evidence="8">
    <location>
        <begin position="20"/>
        <end position="1068"/>
    </location>
</feature>
<dbReference type="EMBL" id="QUNF01000043">
    <property type="protein sequence ID" value="REG77513.1"/>
    <property type="molecule type" value="Genomic_DNA"/>
</dbReference>
<evidence type="ECO:0000256" key="7">
    <source>
        <dbReference type="PROSITE-ProRule" id="PRU01360"/>
    </source>
</evidence>
<comment type="subcellular location">
    <subcellularLocation>
        <location evidence="1 7">Cell outer membrane</location>
        <topology evidence="1 7">Multi-pass membrane protein</topology>
    </subcellularLocation>
</comment>
<gene>
    <name evidence="10" type="ORF">C8N25_14313</name>
</gene>
<dbReference type="GO" id="GO:0009279">
    <property type="term" value="C:cell outer membrane"/>
    <property type="evidence" value="ECO:0007669"/>
    <property type="project" value="UniProtKB-SubCell"/>
</dbReference>